<evidence type="ECO:0000313" key="1">
    <source>
        <dbReference type="EnsemblPlants" id="OMERI05G09760.1"/>
    </source>
</evidence>
<dbReference type="EnsemblPlants" id="OMERI05G09760.1">
    <property type="protein sequence ID" value="OMERI05G09760.1"/>
    <property type="gene ID" value="OMERI05G09760"/>
</dbReference>
<accession>A0A0E0DPQ1</accession>
<reference evidence="1" key="1">
    <citation type="submission" date="2015-04" db="UniProtKB">
        <authorList>
            <consortium name="EnsemblPlants"/>
        </authorList>
    </citation>
    <scope>IDENTIFICATION</scope>
</reference>
<protein>
    <submittedName>
        <fullName evidence="1">Uncharacterized protein</fullName>
    </submittedName>
</protein>
<dbReference type="Proteomes" id="UP000008021">
    <property type="component" value="Chromosome 5"/>
</dbReference>
<keyword evidence="2" id="KW-1185">Reference proteome</keyword>
<sequence>MSPVSPPLPGCSSLLMGMGGSGMGSSLEDVPLCRCWCDPRRPRTNGIDGDRFVQHRLLVSTIVPGLVVALARQGGHQMQTVNLVSHAGGRRSFLLPVVGNTPSSARPASTTS</sequence>
<evidence type="ECO:0000313" key="2">
    <source>
        <dbReference type="Proteomes" id="UP000008021"/>
    </source>
</evidence>
<dbReference type="HOGENOM" id="CLU_172126_0_0_1"/>
<dbReference type="AlphaFoldDB" id="A0A0E0DPQ1"/>
<dbReference type="Gramene" id="OMERI05G09760.1">
    <property type="protein sequence ID" value="OMERI05G09760.1"/>
    <property type="gene ID" value="OMERI05G09760"/>
</dbReference>
<reference evidence="1" key="2">
    <citation type="submission" date="2018-05" db="EMBL/GenBank/DDBJ databases">
        <title>OmerRS3 (Oryza meridionalis Reference Sequence Version 3).</title>
        <authorList>
            <person name="Zhang J."/>
            <person name="Kudrna D."/>
            <person name="Lee S."/>
            <person name="Talag J."/>
            <person name="Welchert J."/>
            <person name="Wing R.A."/>
        </authorList>
    </citation>
    <scope>NUCLEOTIDE SEQUENCE [LARGE SCALE GENOMIC DNA]</scope>
    <source>
        <strain evidence="1">cv. OR44</strain>
    </source>
</reference>
<name>A0A0E0DPQ1_9ORYZ</name>
<organism evidence="1">
    <name type="scientific">Oryza meridionalis</name>
    <dbReference type="NCBI Taxonomy" id="40149"/>
    <lineage>
        <taxon>Eukaryota</taxon>
        <taxon>Viridiplantae</taxon>
        <taxon>Streptophyta</taxon>
        <taxon>Embryophyta</taxon>
        <taxon>Tracheophyta</taxon>
        <taxon>Spermatophyta</taxon>
        <taxon>Magnoliopsida</taxon>
        <taxon>Liliopsida</taxon>
        <taxon>Poales</taxon>
        <taxon>Poaceae</taxon>
        <taxon>BOP clade</taxon>
        <taxon>Oryzoideae</taxon>
        <taxon>Oryzeae</taxon>
        <taxon>Oryzinae</taxon>
        <taxon>Oryza</taxon>
    </lineage>
</organism>
<proteinExistence type="predicted"/>